<organism evidence="2">
    <name type="scientific">Salmonella enterica</name>
    <name type="common">Salmonella choleraesuis</name>
    <dbReference type="NCBI Taxonomy" id="28901"/>
    <lineage>
        <taxon>Bacteria</taxon>
        <taxon>Pseudomonadati</taxon>
        <taxon>Pseudomonadota</taxon>
        <taxon>Gammaproteobacteria</taxon>
        <taxon>Enterobacterales</taxon>
        <taxon>Enterobacteriaceae</taxon>
        <taxon>Salmonella</taxon>
    </lineage>
</organism>
<proteinExistence type="predicted"/>
<evidence type="ECO:0000313" key="2">
    <source>
        <dbReference type="EMBL" id="HAF1420814.1"/>
    </source>
</evidence>
<reference evidence="2" key="1">
    <citation type="journal article" date="2018" name="Genome Biol.">
        <title>SKESA: strategic k-mer extension for scrupulous assemblies.</title>
        <authorList>
            <person name="Souvorov A."/>
            <person name="Agarwala R."/>
            <person name="Lipman D.J."/>
        </authorList>
    </citation>
    <scope>NUCLEOTIDE SEQUENCE</scope>
    <source>
        <strain evidence="4">MA.05/00002289</strain>
        <strain evidence="3">MA.CK_01/00000941</strain>
        <strain evidence="2">MA.CK_95/00012903</strain>
    </source>
</reference>
<evidence type="ECO:0000313" key="3">
    <source>
        <dbReference type="EMBL" id="HAF2207176.1"/>
    </source>
</evidence>
<keyword evidence="1" id="KW-0732">Signal</keyword>
<dbReference type="AlphaFoldDB" id="A0A742LJ50"/>
<sequence>MQRLFLVLILFSGAAYSVEPYTCRNGAFPGYEGIKPARIVAGDGEKVHAREDSVGCPEDNKCRQKGYLINGDRVLVTPAVEGWVCTYYFGKKRDYTGWIREEKIKVLPYSQHPEIKHWTGRWRPILIYRGNKAADFINITRKSRNRLLVNGYTYWYGGKNAYGEDVVHYGGVSASGKPKGNNLTVKEGDGESDCTVRLRLINDLLVVNDNSWCGGMNVRFSNIYQKTHR</sequence>
<feature type="chain" id="PRO_5036396457" evidence="1">
    <location>
        <begin position="18"/>
        <end position="229"/>
    </location>
</feature>
<protein>
    <submittedName>
        <fullName evidence="2">Uncharacterized protein</fullName>
    </submittedName>
</protein>
<dbReference type="EMBL" id="DAAUMU010000064">
    <property type="protein sequence ID" value="HAF1420814.1"/>
    <property type="molecule type" value="Genomic_DNA"/>
</dbReference>
<name>A0A742LJ50_SALER</name>
<evidence type="ECO:0000256" key="1">
    <source>
        <dbReference type="SAM" id="SignalP"/>
    </source>
</evidence>
<comment type="caution">
    <text evidence="2">The sequence shown here is derived from an EMBL/GenBank/DDBJ whole genome shotgun (WGS) entry which is preliminary data.</text>
</comment>
<evidence type="ECO:0000313" key="4">
    <source>
        <dbReference type="EMBL" id="HAF2572367.1"/>
    </source>
</evidence>
<feature type="signal peptide" evidence="1">
    <location>
        <begin position="1"/>
        <end position="17"/>
    </location>
</feature>
<gene>
    <name evidence="3" type="ORF">G8N85_005298</name>
    <name evidence="2" type="ORF">G9B68_005358</name>
    <name evidence="4" type="ORF">G9E70_005404</name>
</gene>
<dbReference type="EMBL" id="DAAUOA010000063">
    <property type="protein sequence ID" value="HAF2207176.1"/>
    <property type="molecule type" value="Genomic_DNA"/>
</dbReference>
<accession>A0A742LJ50</accession>
<dbReference type="EMBL" id="DAAUPK010000057">
    <property type="protein sequence ID" value="HAF2572367.1"/>
    <property type="molecule type" value="Genomic_DNA"/>
</dbReference>
<reference evidence="2" key="2">
    <citation type="submission" date="2020-02" db="EMBL/GenBank/DDBJ databases">
        <authorList>
            <consortium name="NCBI Pathogen Detection Project"/>
        </authorList>
    </citation>
    <scope>NUCLEOTIDE SEQUENCE</scope>
    <source>
        <strain evidence="4">MA.05/00002289</strain>
        <strain evidence="3">MA.CK_01/00000941</strain>
        <strain evidence="2">MA.CK_95/00012903</strain>
    </source>
</reference>